<accession>A0AAE8M158</accession>
<comment type="caution">
    <text evidence="4">The sequence shown here is derived from an EMBL/GenBank/DDBJ whole genome shotgun (WGS) entry which is preliminary data.</text>
</comment>
<dbReference type="PANTHER" id="PTHR24198:SF165">
    <property type="entry name" value="ANKYRIN REPEAT-CONTAINING PROTEIN-RELATED"/>
    <property type="match status" value="1"/>
</dbReference>
<evidence type="ECO:0000313" key="4">
    <source>
        <dbReference type="EMBL" id="SPJ72401.1"/>
    </source>
</evidence>
<keyword evidence="2" id="KW-0040">ANK repeat</keyword>
<evidence type="ECO:0000256" key="1">
    <source>
        <dbReference type="ARBA" id="ARBA00022737"/>
    </source>
</evidence>
<dbReference type="Gene3D" id="1.25.40.20">
    <property type="entry name" value="Ankyrin repeat-containing domain"/>
    <property type="match status" value="1"/>
</dbReference>
<dbReference type="AlphaFoldDB" id="A0AAE8M158"/>
<dbReference type="SUPFAM" id="SSF48403">
    <property type="entry name" value="Ankyrin repeat"/>
    <property type="match status" value="1"/>
</dbReference>
<organism evidence="4 5">
    <name type="scientific">Fusarium torulosum</name>
    <dbReference type="NCBI Taxonomy" id="33205"/>
    <lineage>
        <taxon>Eukaryota</taxon>
        <taxon>Fungi</taxon>
        <taxon>Dikarya</taxon>
        <taxon>Ascomycota</taxon>
        <taxon>Pezizomycotina</taxon>
        <taxon>Sordariomycetes</taxon>
        <taxon>Hypocreomycetidae</taxon>
        <taxon>Hypocreales</taxon>
        <taxon>Nectriaceae</taxon>
        <taxon>Fusarium</taxon>
    </lineage>
</organism>
<keyword evidence="1" id="KW-0677">Repeat</keyword>
<dbReference type="SMART" id="SM00248">
    <property type="entry name" value="ANK"/>
    <property type="match status" value="3"/>
</dbReference>
<evidence type="ECO:0000313" key="5">
    <source>
        <dbReference type="Proteomes" id="UP001187734"/>
    </source>
</evidence>
<evidence type="ECO:0008006" key="6">
    <source>
        <dbReference type="Google" id="ProtNLM"/>
    </source>
</evidence>
<keyword evidence="3" id="KW-0472">Membrane</keyword>
<protein>
    <recommendedName>
        <fullName evidence="6">Ankyrin repeat protein</fullName>
    </recommendedName>
</protein>
<dbReference type="Proteomes" id="UP001187734">
    <property type="component" value="Unassembled WGS sequence"/>
</dbReference>
<dbReference type="PANTHER" id="PTHR24198">
    <property type="entry name" value="ANKYRIN REPEAT AND PROTEIN KINASE DOMAIN-CONTAINING PROTEIN"/>
    <property type="match status" value="1"/>
</dbReference>
<proteinExistence type="predicted"/>
<keyword evidence="5" id="KW-1185">Reference proteome</keyword>
<dbReference type="Pfam" id="PF00023">
    <property type="entry name" value="Ank"/>
    <property type="match status" value="1"/>
</dbReference>
<gene>
    <name evidence="4" type="ORF">FTOL_02129</name>
</gene>
<keyword evidence="3" id="KW-1133">Transmembrane helix</keyword>
<evidence type="ECO:0000256" key="3">
    <source>
        <dbReference type="SAM" id="Phobius"/>
    </source>
</evidence>
<name>A0AAE8M158_9HYPO</name>
<dbReference type="InterPro" id="IPR002110">
    <property type="entry name" value="Ankyrin_rpt"/>
</dbReference>
<dbReference type="EMBL" id="ONZP01000058">
    <property type="protein sequence ID" value="SPJ72401.1"/>
    <property type="molecule type" value="Genomic_DNA"/>
</dbReference>
<keyword evidence="3" id="KW-0812">Transmembrane</keyword>
<feature type="transmembrane region" description="Helical" evidence="3">
    <location>
        <begin position="66"/>
        <end position="87"/>
    </location>
</feature>
<dbReference type="InterPro" id="IPR036770">
    <property type="entry name" value="Ankyrin_rpt-contain_sf"/>
</dbReference>
<reference evidence="4" key="1">
    <citation type="submission" date="2018-03" db="EMBL/GenBank/DDBJ databases">
        <authorList>
            <person name="Guldener U."/>
        </authorList>
    </citation>
    <scope>NUCLEOTIDE SEQUENCE</scope>
</reference>
<sequence>MSRLRSSSSFGVKATVESTKDFLDRLSTHVQETETVTLPGTVFPLQAFSIRLNNEPFYFPKITTELILWPLSYAALRGFTLVMSLLFNLSKRDTRRQADLDNALFLALYSGHTDTASLLLDLGANPGRQASSNGLHAAARQGLQKEIREYITERQAKPDVEDKHGATPIMYAMQLQEPNDWKTIDLLFELGATTDAVIGDAYYSYGDLARAMGKHNLGKRLDEIA</sequence>
<evidence type="ECO:0000256" key="2">
    <source>
        <dbReference type="ARBA" id="ARBA00023043"/>
    </source>
</evidence>